<dbReference type="KEGG" id="rbu:PG1C_02400"/>
<dbReference type="InterPro" id="IPR010987">
    <property type="entry name" value="Glutathione-S-Trfase_C-like"/>
</dbReference>
<dbReference type="Pfam" id="PF00043">
    <property type="entry name" value="GST_C"/>
    <property type="match status" value="1"/>
</dbReference>
<feature type="domain" description="GST N-terminal" evidence="1">
    <location>
        <begin position="7"/>
        <end position="89"/>
    </location>
</feature>
<dbReference type="SFLD" id="SFLDS00019">
    <property type="entry name" value="Glutathione_Transferase_(cytos"/>
    <property type="match status" value="1"/>
</dbReference>
<dbReference type="InterPro" id="IPR004046">
    <property type="entry name" value="GST_C"/>
</dbReference>
<dbReference type="InterPro" id="IPR004045">
    <property type="entry name" value="Glutathione_S-Trfase_N"/>
</dbReference>
<dbReference type="SFLD" id="SFLDG01150">
    <property type="entry name" value="Main.1:_Beta-like"/>
    <property type="match status" value="1"/>
</dbReference>
<evidence type="ECO:0000313" key="4">
    <source>
        <dbReference type="Proteomes" id="UP000061603"/>
    </source>
</evidence>
<dbReference type="PROSITE" id="PS50405">
    <property type="entry name" value="GST_CTER"/>
    <property type="match status" value="1"/>
</dbReference>
<gene>
    <name evidence="3" type="ORF">PG1C_02400</name>
</gene>
<dbReference type="PATRIC" id="fig|1565605.3.peg.503"/>
<dbReference type="GO" id="GO:0016740">
    <property type="term" value="F:transferase activity"/>
    <property type="evidence" value="ECO:0007669"/>
    <property type="project" value="UniProtKB-KW"/>
</dbReference>
<dbReference type="EMBL" id="CP010554">
    <property type="protein sequence ID" value="AJP47627.1"/>
    <property type="molecule type" value="Genomic_DNA"/>
</dbReference>
<dbReference type="Gene3D" id="3.40.30.10">
    <property type="entry name" value="Glutaredoxin"/>
    <property type="match status" value="1"/>
</dbReference>
<dbReference type="RefSeq" id="WP_202635857.1">
    <property type="nucleotide sequence ID" value="NZ_CP010554.1"/>
</dbReference>
<dbReference type="InterPro" id="IPR036282">
    <property type="entry name" value="Glutathione-S-Trfase_C_sf"/>
</dbReference>
<organism evidence="3 4">
    <name type="scientific">Rugosibacter aromaticivorans</name>
    <dbReference type="NCBI Taxonomy" id="1565605"/>
    <lineage>
        <taxon>Bacteria</taxon>
        <taxon>Pseudomonadati</taxon>
        <taxon>Pseudomonadota</taxon>
        <taxon>Betaproteobacteria</taxon>
        <taxon>Nitrosomonadales</taxon>
        <taxon>Sterolibacteriaceae</taxon>
        <taxon>Rugosibacter</taxon>
    </lineage>
</organism>
<keyword evidence="4" id="KW-1185">Reference proteome</keyword>
<dbReference type="Gene3D" id="1.20.1050.10">
    <property type="match status" value="1"/>
</dbReference>
<dbReference type="Proteomes" id="UP000061603">
    <property type="component" value="Chromosome"/>
</dbReference>
<name>A0A0C5IY57_9PROT</name>
<dbReference type="HOGENOM" id="CLU_011226_6_2_4"/>
<dbReference type="InterPro" id="IPR036249">
    <property type="entry name" value="Thioredoxin-like_sf"/>
</dbReference>
<dbReference type="SUPFAM" id="SSF52833">
    <property type="entry name" value="Thioredoxin-like"/>
    <property type="match status" value="1"/>
</dbReference>
<evidence type="ECO:0000313" key="3">
    <source>
        <dbReference type="EMBL" id="AJP47627.1"/>
    </source>
</evidence>
<protein>
    <submittedName>
        <fullName evidence="3">Glutathione S-transferase</fullName>
    </submittedName>
</protein>
<dbReference type="SFLD" id="SFLDG00358">
    <property type="entry name" value="Main_(cytGST)"/>
    <property type="match status" value="1"/>
</dbReference>
<dbReference type="PANTHER" id="PTHR44051">
    <property type="entry name" value="GLUTATHIONE S-TRANSFERASE-RELATED"/>
    <property type="match status" value="1"/>
</dbReference>
<dbReference type="AlphaFoldDB" id="A0A0C5IY57"/>
<evidence type="ECO:0000259" key="1">
    <source>
        <dbReference type="PROSITE" id="PS50404"/>
    </source>
</evidence>
<feature type="domain" description="GST C-terminal" evidence="2">
    <location>
        <begin position="94"/>
        <end position="219"/>
    </location>
</feature>
<dbReference type="SUPFAM" id="SSF47616">
    <property type="entry name" value="GST C-terminal domain-like"/>
    <property type="match status" value="1"/>
</dbReference>
<dbReference type="Pfam" id="PF13409">
    <property type="entry name" value="GST_N_2"/>
    <property type="match status" value="1"/>
</dbReference>
<proteinExistence type="predicted"/>
<dbReference type="InterPro" id="IPR040079">
    <property type="entry name" value="Glutathione_S-Trfase"/>
</dbReference>
<keyword evidence="3" id="KW-0808">Transferase</keyword>
<reference evidence="3 4" key="1">
    <citation type="journal article" date="2015" name="Genome Announc.">
        <title>Complete Genome Sequence of a Novel Bacterium within the Family Rhodocyclaceae That Degrades Polycyclic Aromatic Hydrocarbons.</title>
        <authorList>
            <person name="Singleton D.R."/>
            <person name="Dickey A.N."/>
            <person name="Scholl E.H."/>
            <person name="Wright F.A."/>
            <person name="Aitken M.D."/>
        </authorList>
    </citation>
    <scope>NUCLEOTIDE SEQUENCE [LARGE SCALE GENOMIC DNA]</scope>
    <source>
        <strain evidence="4">PG1-Ca6</strain>
    </source>
</reference>
<sequence>MIELYHIQREGDPYGGSRNSSKVLIALEEIGEKYGIKLLSRLQDCRPADAPYRKINPNGVVPTINDDGFMLWESGAILRYLADSRASTTLMPKDTKQRALVQQWLAWEGTTLNPSLLNLFFAMMAPTPDNDAIAAAKAAFLGNLCILDAQLADRDYACGSFSIADIALGCVVPISFNLGLDLTPYTHLIAWIKRLRARPAWSKAETVVADMAASQAQLA</sequence>
<dbReference type="STRING" id="1565605.PG1C_02400"/>
<evidence type="ECO:0000259" key="2">
    <source>
        <dbReference type="PROSITE" id="PS50405"/>
    </source>
</evidence>
<dbReference type="PROSITE" id="PS50404">
    <property type="entry name" value="GST_NTER"/>
    <property type="match status" value="1"/>
</dbReference>
<accession>A0A0C5IY57</accession>
<dbReference type="PANTHER" id="PTHR44051:SF8">
    <property type="entry name" value="GLUTATHIONE S-TRANSFERASE GSTA"/>
    <property type="match status" value="1"/>
</dbReference>